<comment type="caution">
    <text evidence="3">The sequence shown here is derived from an EMBL/GenBank/DDBJ whole genome shotgun (WGS) entry which is preliminary data.</text>
</comment>
<dbReference type="PROSITE" id="PS50096">
    <property type="entry name" value="IQ"/>
    <property type="match status" value="1"/>
</dbReference>
<keyword evidence="4" id="KW-1185">Reference proteome</keyword>
<evidence type="ECO:0000313" key="3">
    <source>
        <dbReference type="EMBL" id="KAL2827288.1"/>
    </source>
</evidence>
<gene>
    <name evidence="3" type="ORF">BJY01DRAFT_139625</name>
</gene>
<keyword evidence="1" id="KW-0175">Coiled coil</keyword>
<proteinExistence type="predicted"/>
<feature type="compositionally biased region" description="Basic and acidic residues" evidence="2">
    <location>
        <begin position="210"/>
        <end position="227"/>
    </location>
</feature>
<evidence type="ECO:0000256" key="1">
    <source>
        <dbReference type="SAM" id="Coils"/>
    </source>
</evidence>
<dbReference type="EMBL" id="JBFXLU010000404">
    <property type="protein sequence ID" value="KAL2827288.1"/>
    <property type="molecule type" value="Genomic_DNA"/>
</dbReference>
<evidence type="ECO:0000256" key="2">
    <source>
        <dbReference type="SAM" id="MobiDB-lite"/>
    </source>
</evidence>
<feature type="coiled-coil region" evidence="1">
    <location>
        <begin position="391"/>
        <end position="418"/>
    </location>
</feature>
<feature type="compositionally biased region" description="Polar residues" evidence="2">
    <location>
        <begin position="254"/>
        <end position="265"/>
    </location>
</feature>
<name>A0ABR4IHP0_9EURO</name>
<dbReference type="Proteomes" id="UP001610446">
    <property type="component" value="Unassembled WGS sequence"/>
</dbReference>
<feature type="region of interest" description="Disordered" evidence="2">
    <location>
        <begin position="210"/>
        <end position="274"/>
    </location>
</feature>
<reference evidence="3 4" key="1">
    <citation type="submission" date="2024-07" db="EMBL/GenBank/DDBJ databases">
        <title>Section-level genome sequencing and comparative genomics of Aspergillus sections Usti and Cavernicolus.</title>
        <authorList>
            <consortium name="Lawrence Berkeley National Laboratory"/>
            <person name="Nybo J.L."/>
            <person name="Vesth T.C."/>
            <person name="Theobald S."/>
            <person name="Frisvad J.C."/>
            <person name="Larsen T.O."/>
            <person name="Kjaerboelling I."/>
            <person name="Rothschild-Mancinelli K."/>
            <person name="Lyhne E.K."/>
            <person name="Kogle M.E."/>
            <person name="Barry K."/>
            <person name="Clum A."/>
            <person name="Na H."/>
            <person name="Ledsgaard L."/>
            <person name="Lin J."/>
            <person name="Lipzen A."/>
            <person name="Kuo A."/>
            <person name="Riley R."/>
            <person name="Mondo S."/>
            <person name="Labutti K."/>
            <person name="Haridas S."/>
            <person name="Pangalinan J."/>
            <person name="Salamov A.A."/>
            <person name="Simmons B.A."/>
            <person name="Magnuson J.K."/>
            <person name="Chen J."/>
            <person name="Drula E."/>
            <person name="Henrissat B."/>
            <person name="Wiebenga A."/>
            <person name="Lubbers R.J."/>
            <person name="Gomes A.C."/>
            <person name="Makela M.R."/>
            <person name="Stajich J."/>
            <person name="Grigoriev I.V."/>
            <person name="Mortensen U.H."/>
            <person name="De Vries R.P."/>
            <person name="Baker S.E."/>
            <person name="Andersen M.R."/>
        </authorList>
    </citation>
    <scope>NUCLEOTIDE SEQUENCE [LARGE SCALE GENOMIC DNA]</scope>
    <source>
        <strain evidence="3 4">CBS 123904</strain>
    </source>
</reference>
<evidence type="ECO:0000313" key="4">
    <source>
        <dbReference type="Proteomes" id="UP001610446"/>
    </source>
</evidence>
<organism evidence="3 4">
    <name type="scientific">Aspergillus pseudoustus</name>
    <dbReference type="NCBI Taxonomy" id="1810923"/>
    <lineage>
        <taxon>Eukaryota</taxon>
        <taxon>Fungi</taxon>
        <taxon>Dikarya</taxon>
        <taxon>Ascomycota</taxon>
        <taxon>Pezizomycotina</taxon>
        <taxon>Eurotiomycetes</taxon>
        <taxon>Eurotiomycetidae</taxon>
        <taxon>Eurotiales</taxon>
        <taxon>Aspergillaceae</taxon>
        <taxon>Aspergillus</taxon>
        <taxon>Aspergillus subgen. Nidulantes</taxon>
    </lineage>
</organism>
<protein>
    <submittedName>
        <fullName evidence="3">Uncharacterized protein</fullName>
    </submittedName>
</protein>
<accession>A0ABR4IHP0</accession>
<sequence length="424" mass="48074">MEGFTSYHLQDITCKGPQGHRRTPYASLAILDPIITIEKLHGKYHIAARFNIETAILNYASRDSDGRELFFQDICLQYRSPWDNENLLMKPESDPAAALTVSRGFTSSTSATAGVTASQTPSGNISLGLTRSRALTVEYAMTSWSLSAHRVVSDGESTLDDDLVRYQWFWAGTQDESGRLSSDLRHGVKRHVVVKRIVSEGMVFPLQADRKDASSNRVANRMEELSRPEGGGDYGEEVGAEGQARNESDVAQAEQGTPTNEPTPNSKDEAENGLKPKPLYTWESLLEFDFSVQIRVKKRLSRFQRLALFTSNEVRGRYLRPVYTENFEFKVPPLKKMIPNDDTADISALLNRIKKDYENKLDELPEKDFFELASAHVQRETMKTTQRHTTRNQEVNQKANLDKKMARISEELRGAQSRRYVRQM</sequence>